<keyword evidence="6 8" id="KW-1133">Transmembrane helix</keyword>
<keyword evidence="11" id="KW-1185">Reference proteome</keyword>
<dbReference type="InterPro" id="IPR051475">
    <property type="entry name" value="Diverse_Ion_Transporter"/>
</dbReference>
<comment type="similarity">
    <text evidence="2">Belongs to the CitM (TC 2.A.11) transporter family.</text>
</comment>
<dbReference type="CDD" id="cd01116">
    <property type="entry name" value="P_permease"/>
    <property type="match status" value="1"/>
</dbReference>
<dbReference type="PANTHER" id="PTHR43568:SF1">
    <property type="entry name" value="P PROTEIN"/>
    <property type="match status" value="1"/>
</dbReference>
<gene>
    <name evidence="10" type="ORF">HNP21_001892</name>
</gene>
<dbReference type="PANTHER" id="PTHR43568">
    <property type="entry name" value="P PROTEIN"/>
    <property type="match status" value="1"/>
</dbReference>
<evidence type="ECO:0000259" key="9">
    <source>
        <dbReference type="Pfam" id="PF03600"/>
    </source>
</evidence>
<evidence type="ECO:0000313" key="10">
    <source>
        <dbReference type="EMBL" id="MBA9038803.1"/>
    </source>
</evidence>
<dbReference type="InterPro" id="IPR000802">
    <property type="entry name" value="Arsenical_pump_ArsB"/>
</dbReference>
<feature type="transmembrane region" description="Helical" evidence="8">
    <location>
        <begin position="340"/>
        <end position="365"/>
    </location>
</feature>
<keyword evidence="7 8" id="KW-0472">Membrane</keyword>
<evidence type="ECO:0000256" key="3">
    <source>
        <dbReference type="ARBA" id="ARBA00022448"/>
    </source>
</evidence>
<keyword evidence="4" id="KW-1003">Cell membrane</keyword>
<dbReference type="Pfam" id="PF03600">
    <property type="entry name" value="CitMHS"/>
    <property type="match status" value="1"/>
</dbReference>
<comment type="subcellular location">
    <subcellularLocation>
        <location evidence="1">Cell membrane</location>
        <topology evidence="1">Multi-pass membrane protein</topology>
    </subcellularLocation>
</comment>
<evidence type="ECO:0000256" key="1">
    <source>
        <dbReference type="ARBA" id="ARBA00004651"/>
    </source>
</evidence>
<name>A0A7W3N9A9_PRIAR</name>
<dbReference type="GO" id="GO:0015105">
    <property type="term" value="F:arsenite transmembrane transporter activity"/>
    <property type="evidence" value="ECO:0007669"/>
    <property type="project" value="InterPro"/>
</dbReference>
<feature type="domain" description="Citrate transporter-like" evidence="9">
    <location>
        <begin position="32"/>
        <end position="391"/>
    </location>
</feature>
<accession>A0A7W3N9A9</accession>
<feature type="transmembrane region" description="Helical" evidence="8">
    <location>
        <begin position="73"/>
        <end position="97"/>
    </location>
</feature>
<feature type="transmembrane region" description="Helical" evidence="8">
    <location>
        <begin position="132"/>
        <end position="148"/>
    </location>
</feature>
<comment type="caution">
    <text evidence="10">The sequence shown here is derived from an EMBL/GenBank/DDBJ whole genome shotgun (WGS) entry which is preliminary data.</text>
</comment>
<evidence type="ECO:0000313" key="11">
    <source>
        <dbReference type="Proteomes" id="UP000543174"/>
    </source>
</evidence>
<feature type="transmembrane region" description="Helical" evidence="8">
    <location>
        <begin position="42"/>
        <end position="61"/>
    </location>
</feature>
<evidence type="ECO:0000256" key="5">
    <source>
        <dbReference type="ARBA" id="ARBA00022692"/>
    </source>
</evidence>
<evidence type="ECO:0000256" key="6">
    <source>
        <dbReference type="ARBA" id="ARBA00022989"/>
    </source>
</evidence>
<dbReference type="EMBL" id="JACJHT010000001">
    <property type="protein sequence ID" value="MBA9038803.1"/>
    <property type="molecule type" value="Genomic_DNA"/>
</dbReference>
<feature type="transmembrane region" description="Helical" evidence="8">
    <location>
        <begin position="248"/>
        <end position="280"/>
    </location>
</feature>
<proteinExistence type="inferred from homology"/>
<dbReference type="InterPro" id="IPR004680">
    <property type="entry name" value="Cit_transptr-like_dom"/>
</dbReference>
<feature type="transmembrane region" description="Helical" evidence="8">
    <location>
        <begin position="385"/>
        <end position="413"/>
    </location>
</feature>
<feature type="transmembrane region" description="Helical" evidence="8">
    <location>
        <begin position="12"/>
        <end position="35"/>
    </location>
</feature>
<dbReference type="Proteomes" id="UP000543174">
    <property type="component" value="Unassembled WGS sequence"/>
</dbReference>
<dbReference type="GO" id="GO:0005886">
    <property type="term" value="C:plasma membrane"/>
    <property type="evidence" value="ECO:0007669"/>
    <property type="project" value="UniProtKB-SubCell"/>
</dbReference>
<sequence>MTYRQVTVMHNAIQHITSFHVYAAIIIFIITYFLIMTEKINRASAALLGAILMILLGIVDFNKAIMEHIQWETIVLLMGMMILVGITNKTGVFQYAAIKSAKIAKGDPVRILVILSILTGVGSAFLDNVTTVLLIVPVTFSITTILNINPFPFLISEVLFSNIGGTATLIGDPPNIMIGAANPHLDFNAFLLNLAPAVLIIGVVTLGILVLIYRKKLKVEDSKKQELMSLNEKDYIQDSVLMKKSLTVLVLTILGFTLHSVLHIDAAMVAITGAAVLLVIGLRTHDEVESAFDSVEWTTIIFFAGLFILVGGLIDVGIIKKLAAGALNVTDGNIALSAYLILWISGIASAVIDNIPFVATMIPLIQDMAHGMGMSPDSAQISVLWWSLALGACLGGNGTLIGASANVIVAGMAVKKGHKFSFMDFLKIGAPITLVSLLISTLYIFLRYLLFL</sequence>
<organism evidence="10 11">
    <name type="scientific">Priestia aryabhattai</name>
    <name type="common">Bacillus aryabhattai</name>
    <dbReference type="NCBI Taxonomy" id="412384"/>
    <lineage>
        <taxon>Bacteria</taxon>
        <taxon>Bacillati</taxon>
        <taxon>Bacillota</taxon>
        <taxon>Bacilli</taxon>
        <taxon>Bacillales</taxon>
        <taxon>Bacillaceae</taxon>
        <taxon>Priestia</taxon>
    </lineage>
</organism>
<evidence type="ECO:0000256" key="7">
    <source>
        <dbReference type="ARBA" id="ARBA00023136"/>
    </source>
</evidence>
<dbReference type="AlphaFoldDB" id="A0A7W3N9A9"/>
<feature type="transmembrane region" description="Helical" evidence="8">
    <location>
        <begin position="109"/>
        <end position="126"/>
    </location>
</feature>
<evidence type="ECO:0000256" key="8">
    <source>
        <dbReference type="SAM" id="Phobius"/>
    </source>
</evidence>
<reference evidence="10" key="1">
    <citation type="submission" date="2020-08" db="EMBL/GenBank/DDBJ databases">
        <title>Functional genomics of gut bacteria from endangered species of beetles.</title>
        <authorList>
            <person name="Carlos-Shanley C."/>
        </authorList>
    </citation>
    <scope>NUCLEOTIDE SEQUENCE [LARGE SCALE GENOMIC DNA]</scope>
    <source>
        <strain evidence="10">S00060</strain>
    </source>
</reference>
<evidence type="ECO:0000256" key="2">
    <source>
        <dbReference type="ARBA" id="ARBA00009843"/>
    </source>
</evidence>
<dbReference type="PRINTS" id="PR00758">
    <property type="entry name" value="ARSENICPUMP"/>
</dbReference>
<protein>
    <submittedName>
        <fullName evidence="10">Na+/H+ antiporter NhaD/arsenite permease-like protein</fullName>
    </submittedName>
</protein>
<feature type="transmembrane region" description="Helical" evidence="8">
    <location>
        <begin position="300"/>
        <end position="319"/>
    </location>
</feature>
<keyword evidence="3" id="KW-0813">Transport</keyword>
<keyword evidence="5 8" id="KW-0812">Transmembrane</keyword>
<evidence type="ECO:0000256" key="4">
    <source>
        <dbReference type="ARBA" id="ARBA00022475"/>
    </source>
</evidence>
<feature type="transmembrane region" description="Helical" evidence="8">
    <location>
        <begin position="190"/>
        <end position="213"/>
    </location>
</feature>
<feature type="transmembrane region" description="Helical" evidence="8">
    <location>
        <begin position="425"/>
        <end position="446"/>
    </location>
</feature>